<evidence type="ECO:0000313" key="7">
    <source>
        <dbReference type="Proteomes" id="UP000245884"/>
    </source>
</evidence>
<evidence type="ECO:0000256" key="2">
    <source>
        <dbReference type="ARBA" id="ARBA00013064"/>
    </source>
</evidence>
<protein>
    <recommendedName>
        <fullName evidence="2">protein-tyrosine-phosphatase</fullName>
        <ecNumber evidence="2">3.1.3.48</ecNumber>
    </recommendedName>
</protein>
<proteinExistence type="inferred from homology"/>
<name>A0A316UTB1_9BASI</name>
<dbReference type="AlphaFoldDB" id="A0A316UTB1"/>
<dbReference type="CDD" id="cd14498">
    <property type="entry name" value="DSP"/>
    <property type="match status" value="1"/>
</dbReference>
<evidence type="ECO:0000256" key="3">
    <source>
        <dbReference type="ARBA" id="ARBA00022801"/>
    </source>
</evidence>
<dbReference type="RefSeq" id="XP_025360937.1">
    <property type="nucleotide sequence ID" value="XM_025504083.1"/>
</dbReference>
<gene>
    <name evidence="6" type="ORF">BDZ90DRAFT_210723</name>
</gene>
<sequence>DQARREGAPVYVHCRAGKSRSVSVVIGWLIHEYKWPLKKAYEFVSERRKDVSPN</sequence>
<dbReference type="SUPFAM" id="SSF52799">
    <property type="entry name" value="(Phosphotyrosine protein) phosphatases II"/>
    <property type="match status" value="1"/>
</dbReference>
<feature type="non-terminal residue" evidence="6">
    <location>
        <position position="1"/>
    </location>
</feature>
<dbReference type="InterPro" id="IPR029021">
    <property type="entry name" value="Prot-tyrosine_phosphatase-like"/>
</dbReference>
<evidence type="ECO:0000256" key="4">
    <source>
        <dbReference type="ARBA" id="ARBA00022912"/>
    </source>
</evidence>
<dbReference type="GO" id="GO:0004725">
    <property type="term" value="F:protein tyrosine phosphatase activity"/>
    <property type="evidence" value="ECO:0007669"/>
    <property type="project" value="UniProtKB-EC"/>
</dbReference>
<evidence type="ECO:0000256" key="1">
    <source>
        <dbReference type="ARBA" id="ARBA00008601"/>
    </source>
</evidence>
<dbReference type="InterPro" id="IPR000340">
    <property type="entry name" value="Dual-sp_phosphatase_cat-dom"/>
</dbReference>
<evidence type="ECO:0000313" key="6">
    <source>
        <dbReference type="EMBL" id="PWN26325.1"/>
    </source>
</evidence>
<comment type="similarity">
    <text evidence="1">Belongs to the protein-tyrosine phosphatase family. Non-receptor class dual specificity subfamily.</text>
</comment>
<dbReference type="Proteomes" id="UP000245884">
    <property type="component" value="Unassembled WGS sequence"/>
</dbReference>
<dbReference type="EMBL" id="KZ819672">
    <property type="protein sequence ID" value="PWN26325.1"/>
    <property type="molecule type" value="Genomic_DNA"/>
</dbReference>
<dbReference type="PANTHER" id="PTHR10159">
    <property type="entry name" value="DUAL SPECIFICITY PROTEIN PHOSPHATASE"/>
    <property type="match status" value="1"/>
</dbReference>
<dbReference type="OrthoDB" id="273181at2759"/>
<feature type="non-terminal residue" evidence="6">
    <location>
        <position position="54"/>
    </location>
</feature>
<dbReference type="Gene3D" id="3.90.190.10">
    <property type="entry name" value="Protein tyrosine phosphatase superfamily"/>
    <property type="match status" value="1"/>
</dbReference>
<dbReference type="GeneID" id="37025906"/>
<dbReference type="Pfam" id="PF00782">
    <property type="entry name" value="DSPc"/>
    <property type="match status" value="1"/>
</dbReference>
<accession>A0A316UTB1</accession>
<dbReference type="GO" id="GO:0005737">
    <property type="term" value="C:cytoplasm"/>
    <property type="evidence" value="ECO:0007669"/>
    <property type="project" value="TreeGrafter"/>
</dbReference>
<feature type="domain" description="Tyrosine specific protein phosphatases" evidence="5">
    <location>
        <begin position="1"/>
        <end position="54"/>
    </location>
</feature>
<keyword evidence="3" id="KW-0378">Hydrolase</keyword>
<dbReference type="PROSITE" id="PS50056">
    <property type="entry name" value="TYR_PHOSPHATASE_2"/>
    <property type="match status" value="1"/>
</dbReference>
<dbReference type="STRING" id="1569628.A0A316UTB1"/>
<keyword evidence="4" id="KW-0904">Protein phosphatase</keyword>
<dbReference type="EC" id="3.1.3.48" evidence="2"/>
<keyword evidence="7" id="KW-1185">Reference proteome</keyword>
<dbReference type="PANTHER" id="PTHR10159:SF530">
    <property type="entry name" value="DUAL SPECIFICITY PROTEIN PHOSPHATASE DDB_G0271350-RELATED"/>
    <property type="match status" value="1"/>
</dbReference>
<organism evidence="6 7">
    <name type="scientific">Jaminaea rosea</name>
    <dbReference type="NCBI Taxonomy" id="1569628"/>
    <lineage>
        <taxon>Eukaryota</taxon>
        <taxon>Fungi</taxon>
        <taxon>Dikarya</taxon>
        <taxon>Basidiomycota</taxon>
        <taxon>Ustilaginomycotina</taxon>
        <taxon>Exobasidiomycetes</taxon>
        <taxon>Microstromatales</taxon>
        <taxon>Microstromatales incertae sedis</taxon>
        <taxon>Jaminaea</taxon>
    </lineage>
</organism>
<dbReference type="InterPro" id="IPR000387">
    <property type="entry name" value="Tyr_Pase_dom"/>
</dbReference>
<evidence type="ECO:0000259" key="5">
    <source>
        <dbReference type="PROSITE" id="PS50056"/>
    </source>
</evidence>
<dbReference type="GO" id="GO:0043409">
    <property type="term" value="P:negative regulation of MAPK cascade"/>
    <property type="evidence" value="ECO:0007669"/>
    <property type="project" value="TreeGrafter"/>
</dbReference>
<reference evidence="6 7" key="1">
    <citation type="journal article" date="2018" name="Mol. Biol. Evol.">
        <title>Broad Genomic Sampling Reveals a Smut Pathogenic Ancestry of the Fungal Clade Ustilaginomycotina.</title>
        <authorList>
            <person name="Kijpornyongpan T."/>
            <person name="Mondo S.J."/>
            <person name="Barry K."/>
            <person name="Sandor L."/>
            <person name="Lee J."/>
            <person name="Lipzen A."/>
            <person name="Pangilinan J."/>
            <person name="LaButti K."/>
            <person name="Hainaut M."/>
            <person name="Henrissat B."/>
            <person name="Grigoriev I.V."/>
            <person name="Spatafora J.W."/>
            <person name="Aime M.C."/>
        </authorList>
    </citation>
    <scope>NUCLEOTIDE SEQUENCE [LARGE SCALE GENOMIC DNA]</scope>
    <source>
        <strain evidence="6 7">MCA 5214</strain>
    </source>
</reference>